<evidence type="ECO:0000313" key="1">
    <source>
        <dbReference type="EMBL" id="MBE9070129.1"/>
    </source>
</evidence>
<gene>
    <name evidence="1" type="ORF">IQ260_26150</name>
</gene>
<proteinExistence type="predicted"/>
<accession>A0A928ZZ19</accession>
<reference evidence="1" key="1">
    <citation type="submission" date="2020-10" db="EMBL/GenBank/DDBJ databases">
        <authorList>
            <person name="Castelo-Branco R."/>
            <person name="Eusebio N."/>
            <person name="Adriana R."/>
            <person name="Vieira A."/>
            <person name="Brugerolle De Fraissinette N."/>
            <person name="Rezende De Castro R."/>
            <person name="Schneider M.P."/>
            <person name="Vasconcelos V."/>
            <person name="Leao P.N."/>
        </authorList>
    </citation>
    <scope>NUCLEOTIDE SEQUENCE</scope>
    <source>
        <strain evidence="1">LEGE 11479</strain>
    </source>
</reference>
<comment type="caution">
    <text evidence="1">The sequence shown here is derived from an EMBL/GenBank/DDBJ whole genome shotgun (WGS) entry which is preliminary data.</text>
</comment>
<sequence>MASKRLSPQDARAKLKQLTQQAIATQSDLAQKLTALAKWIKDKKDGLLISKPYVLDLLTEVILDAELWLALRSLSDDERCQFYVSENFSVTEQYWLEVLFPRWIGDRDPKFPNWKREVMNGNFKREDEPMLRNLDKELEGRGGSYLWRHLLDLSMATDVLASGQHEAALCVQLTTVSGTYLTDKQRKWEATLQYWHIDRGLLVSYNPMDTEVVSRLVTVILSHGDAPTATGYNIITNL</sequence>
<evidence type="ECO:0000313" key="2">
    <source>
        <dbReference type="Proteomes" id="UP000615026"/>
    </source>
</evidence>
<organism evidence="1 2">
    <name type="scientific">Leptolyngbya cf. ectocarpi LEGE 11479</name>
    <dbReference type="NCBI Taxonomy" id="1828722"/>
    <lineage>
        <taxon>Bacteria</taxon>
        <taxon>Bacillati</taxon>
        <taxon>Cyanobacteriota</taxon>
        <taxon>Cyanophyceae</taxon>
        <taxon>Leptolyngbyales</taxon>
        <taxon>Leptolyngbyaceae</taxon>
        <taxon>Leptolyngbya group</taxon>
        <taxon>Leptolyngbya</taxon>
    </lineage>
</organism>
<keyword evidence="2" id="KW-1185">Reference proteome</keyword>
<dbReference type="AlphaFoldDB" id="A0A928ZZ19"/>
<protein>
    <submittedName>
        <fullName evidence="1">Uncharacterized protein</fullName>
    </submittedName>
</protein>
<name>A0A928ZZ19_LEPEC</name>
<dbReference type="EMBL" id="JADEXP010000377">
    <property type="protein sequence ID" value="MBE9070129.1"/>
    <property type="molecule type" value="Genomic_DNA"/>
</dbReference>
<dbReference type="RefSeq" id="WP_193996013.1">
    <property type="nucleotide sequence ID" value="NZ_JADEXP010000377.1"/>
</dbReference>
<dbReference type="Proteomes" id="UP000615026">
    <property type="component" value="Unassembled WGS sequence"/>
</dbReference>